<dbReference type="Proteomes" id="UP001140949">
    <property type="component" value="Unassembled WGS sequence"/>
</dbReference>
<protein>
    <submittedName>
        <fullName evidence="2">Uncharacterized protein</fullName>
    </submittedName>
</protein>
<organism evidence="2 3">
    <name type="scientific">Iris pallida</name>
    <name type="common">Sweet iris</name>
    <dbReference type="NCBI Taxonomy" id="29817"/>
    <lineage>
        <taxon>Eukaryota</taxon>
        <taxon>Viridiplantae</taxon>
        <taxon>Streptophyta</taxon>
        <taxon>Embryophyta</taxon>
        <taxon>Tracheophyta</taxon>
        <taxon>Spermatophyta</taxon>
        <taxon>Magnoliopsida</taxon>
        <taxon>Liliopsida</taxon>
        <taxon>Asparagales</taxon>
        <taxon>Iridaceae</taxon>
        <taxon>Iridoideae</taxon>
        <taxon>Irideae</taxon>
        <taxon>Iris</taxon>
    </lineage>
</organism>
<gene>
    <name evidence="2" type="ORF">M6B38_379065</name>
</gene>
<reference evidence="2" key="1">
    <citation type="journal article" date="2023" name="GigaByte">
        <title>Genome assembly of the bearded iris, Iris pallida Lam.</title>
        <authorList>
            <person name="Bruccoleri R.E."/>
            <person name="Oakeley E.J."/>
            <person name="Faust A.M.E."/>
            <person name="Altorfer M."/>
            <person name="Dessus-Babus S."/>
            <person name="Burckhardt D."/>
            <person name="Oertli M."/>
            <person name="Naumann U."/>
            <person name="Petersen F."/>
            <person name="Wong J."/>
        </authorList>
    </citation>
    <scope>NUCLEOTIDE SEQUENCE</scope>
    <source>
        <strain evidence="2">GSM-AAB239-AS_SAM_17_03QT</strain>
    </source>
</reference>
<evidence type="ECO:0000313" key="2">
    <source>
        <dbReference type="EMBL" id="KAJ6825204.1"/>
    </source>
</evidence>
<comment type="caution">
    <text evidence="2">The sequence shown here is derived from an EMBL/GenBank/DDBJ whole genome shotgun (WGS) entry which is preliminary data.</text>
</comment>
<feature type="compositionally biased region" description="Basic residues" evidence="1">
    <location>
        <begin position="195"/>
        <end position="204"/>
    </location>
</feature>
<reference evidence="2" key="2">
    <citation type="submission" date="2023-04" db="EMBL/GenBank/DDBJ databases">
        <authorList>
            <person name="Bruccoleri R.E."/>
            <person name="Oakeley E.J."/>
            <person name="Faust A.-M."/>
            <person name="Dessus-Babus S."/>
            <person name="Altorfer M."/>
            <person name="Burckhardt D."/>
            <person name="Oertli M."/>
            <person name="Naumann U."/>
            <person name="Petersen F."/>
            <person name="Wong J."/>
        </authorList>
    </citation>
    <scope>NUCLEOTIDE SEQUENCE</scope>
    <source>
        <strain evidence="2">GSM-AAB239-AS_SAM_17_03QT</strain>
        <tissue evidence="2">Leaf</tissue>
    </source>
</reference>
<dbReference type="EMBL" id="JANAVB010021796">
    <property type="protein sequence ID" value="KAJ6825204.1"/>
    <property type="molecule type" value="Genomic_DNA"/>
</dbReference>
<name>A0AAX6G939_IRIPA</name>
<sequence>MQDPFPIPSCFSAATATSPDRDPAPAFASNKPGQSAVASVYRTKIAGHSRLITVTWTCTSLLARALPRVRRGRGQRDKHLPDRAPPLEFLAADRLQEAQRPGRARPRLLGPPQRQVLRRARAPDGLLRRAGPRRRAGAAPRRPEARRLPEDRPPPVRDRARLGVEEGARLREEALRDAVQVRRQGEAPRHIDRVLRRRRRRRRRRVDDDGPGDGGEDRRQRGRPREAPAVEVQGERDRHGQQVQSRSLLGRPRLALRSAAGLRHALFIFKPLPAPHSSVLSSSSSTLPTLSNNVGVGLFLYAWKLE</sequence>
<feature type="compositionally biased region" description="Basic and acidic residues" evidence="1">
    <location>
        <begin position="215"/>
        <end position="240"/>
    </location>
</feature>
<feature type="region of interest" description="Disordered" evidence="1">
    <location>
        <begin position="98"/>
        <end position="164"/>
    </location>
</feature>
<proteinExistence type="predicted"/>
<feature type="region of interest" description="Disordered" evidence="1">
    <location>
        <begin position="11"/>
        <end position="33"/>
    </location>
</feature>
<feature type="compositionally biased region" description="Basic and acidic residues" evidence="1">
    <location>
        <begin position="141"/>
        <end position="164"/>
    </location>
</feature>
<accession>A0AAX6G939</accession>
<feature type="region of interest" description="Disordered" evidence="1">
    <location>
        <begin position="190"/>
        <end position="246"/>
    </location>
</feature>
<keyword evidence="3" id="KW-1185">Reference proteome</keyword>
<evidence type="ECO:0000313" key="3">
    <source>
        <dbReference type="Proteomes" id="UP001140949"/>
    </source>
</evidence>
<evidence type="ECO:0000256" key="1">
    <source>
        <dbReference type="SAM" id="MobiDB-lite"/>
    </source>
</evidence>
<dbReference type="AlphaFoldDB" id="A0AAX6G939"/>